<dbReference type="PROSITE" id="PS50848">
    <property type="entry name" value="START"/>
    <property type="match status" value="1"/>
</dbReference>
<keyword evidence="1" id="KW-0812">Transmembrane</keyword>
<dbReference type="Proteomes" id="UP000701853">
    <property type="component" value="Chromosome 11"/>
</dbReference>
<dbReference type="Gene3D" id="3.30.530.20">
    <property type="match status" value="1"/>
</dbReference>
<keyword evidence="4" id="KW-1185">Reference proteome</keyword>
<sequence>MVLVSLFLEILRKPTIGDVLKELMIFIAPLWIAVIVGVLVGWAWKPKWANIGREMMIDCSVSKDSTPASSDSSSPSFNLSSSLNSIKFLLPSCISWITDDEAQSDPFSLPPTVDSNCSLSQIPKGKTSFVTNEDLEHFVNLVEEKDGGPAWIHMMDCSTPTMFYQAWQRDLEAGPTEYRSRTVFEDTTPEMLRDFFWDDEFRPKWDNMLVSAATMEECPTTGTMVVHWVRKFPFFCSDREYVFGRRIWESGRAYYCVTKGVPYASVPRKNKPRRVDLYYSSWLIRAVESRKGDGQLTACEVLLFHHEDMGIPWKIAKVGVRQGMWGTVKKIDPGLRAYQKERTSGNTLSHCAFMAQINSKISADYLRSFESKSNDSSELETHNSSEKPSGKNIPKLLVVGGAIALACSFDRGLLTKAVIFGVARRFANIGKRFPHKYFLEKAWNTKKGIGNMKGSGPLLATVLAAFTVAFLSSSSPGFHNVSFSSTSSDQRPKNGAMRNCAASEKDKFAPRFDGLRFIKTLIY</sequence>
<name>A0A8J5XUQ9_9ROSI</name>
<dbReference type="Pfam" id="PF01852">
    <property type="entry name" value="START"/>
    <property type="match status" value="1"/>
</dbReference>
<feature type="transmembrane region" description="Helical" evidence="1">
    <location>
        <begin position="23"/>
        <end position="44"/>
    </location>
</feature>
<keyword evidence="1" id="KW-1133">Transmembrane helix</keyword>
<proteinExistence type="predicted"/>
<organism evidence="3 4">
    <name type="scientific">Gossypium anomalum</name>
    <dbReference type="NCBI Taxonomy" id="47600"/>
    <lineage>
        <taxon>Eukaryota</taxon>
        <taxon>Viridiplantae</taxon>
        <taxon>Streptophyta</taxon>
        <taxon>Embryophyta</taxon>
        <taxon>Tracheophyta</taxon>
        <taxon>Spermatophyta</taxon>
        <taxon>Magnoliopsida</taxon>
        <taxon>eudicotyledons</taxon>
        <taxon>Gunneridae</taxon>
        <taxon>Pentapetalae</taxon>
        <taxon>rosids</taxon>
        <taxon>malvids</taxon>
        <taxon>Malvales</taxon>
        <taxon>Malvaceae</taxon>
        <taxon>Malvoideae</taxon>
        <taxon>Gossypium</taxon>
    </lineage>
</organism>
<evidence type="ECO:0000256" key="1">
    <source>
        <dbReference type="SAM" id="Phobius"/>
    </source>
</evidence>
<comment type="caution">
    <text evidence="3">The sequence shown here is derived from an EMBL/GenBank/DDBJ whole genome shotgun (WGS) entry which is preliminary data.</text>
</comment>
<evidence type="ECO:0000313" key="3">
    <source>
        <dbReference type="EMBL" id="KAG8476756.1"/>
    </source>
</evidence>
<dbReference type="InterPro" id="IPR002913">
    <property type="entry name" value="START_lipid-bd_dom"/>
</dbReference>
<dbReference type="InterPro" id="IPR023393">
    <property type="entry name" value="START-like_dom_sf"/>
</dbReference>
<evidence type="ECO:0000259" key="2">
    <source>
        <dbReference type="PROSITE" id="PS50848"/>
    </source>
</evidence>
<evidence type="ECO:0000313" key="4">
    <source>
        <dbReference type="Proteomes" id="UP000701853"/>
    </source>
</evidence>
<dbReference type="EMBL" id="JAHUZN010000011">
    <property type="protein sequence ID" value="KAG8476756.1"/>
    <property type="molecule type" value="Genomic_DNA"/>
</dbReference>
<dbReference type="PANTHER" id="PTHR19308">
    <property type="entry name" value="PHOSPHATIDYLCHOLINE TRANSFER PROTEIN"/>
    <property type="match status" value="1"/>
</dbReference>
<dbReference type="OrthoDB" id="1295045at2759"/>
<reference evidence="3 4" key="1">
    <citation type="journal article" date="2021" name="bioRxiv">
        <title>The Gossypium anomalum genome as a resource for cotton improvement and evolutionary analysis of hybrid incompatibility.</title>
        <authorList>
            <person name="Grover C.E."/>
            <person name="Yuan D."/>
            <person name="Arick M.A."/>
            <person name="Miller E.R."/>
            <person name="Hu G."/>
            <person name="Peterson D.G."/>
            <person name="Wendel J.F."/>
            <person name="Udall J.A."/>
        </authorList>
    </citation>
    <scope>NUCLEOTIDE SEQUENCE [LARGE SCALE GENOMIC DNA]</scope>
    <source>
        <strain evidence="3">JFW-Udall</strain>
        <tissue evidence="3">Leaf</tissue>
    </source>
</reference>
<keyword evidence="1" id="KW-0472">Membrane</keyword>
<dbReference type="FunFam" id="3.30.530.20:FF:000006">
    <property type="entry name" value="StAR-related lipid transfer protein 7, mitochondrial"/>
    <property type="match status" value="1"/>
</dbReference>
<gene>
    <name evidence="3" type="ORF">CXB51_030290</name>
</gene>
<accession>A0A8J5XUQ9</accession>
<dbReference type="GO" id="GO:0005737">
    <property type="term" value="C:cytoplasm"/>
    <property type="evidence" value="ECO:0007669"/>
    <property type="project" value="UniProtKB-ARBA"/>
</dbReference>
<dbReference type="AlphaFoldDB" id="A0A8J5XUQ9"/>
<protein>
    <recommendedName>
        <fullName evidence="2">START domain-containing protein</fullName>
    </recommendedName>
</protein>
<feature type="domain" description="START" evidence="2">
    <location>
        <begin position="149"/>
        <end position="340"/>
    </location>
</feature>
<dbReference type="InterPro" id="IPR051213">
    <property type="entry name" value="START_lipid_transfer"/>
</dbReference>
<dbReference type="PANTHER" id="PTHR19308:SF58">
    <property type="entry name" value="POLYKETIDE CYCLASE_DEHYDRASE AND LIPID TRANSPORT SUPERFAMILY PROTEIN"/>
    <property type="match status" value="1"/>
</dbReference>
<dbReference type="CDD" id="cd08870">
    <property type="entry name" value="START_STARD2_7-like"/>
    <property type="match status" value="1"/>
</dbReference>
<dbReference type="SUPFAM" id="SSF55961">
    <property type="entry name" value="Bet v1-like"/>
    <property type="match status" value="1"/>
</dbReference>
<dbReference type="GO" id="GO:0008289">
    <property type="term" value="F:lipid binding"/>
    <property type="evidence" value="ECO:0007669"/>
    <property type="project" value="InterPro"/>
</dbReference>